<dbReference type="InterPro" id="IPR001789">
    <property type="entry name" value="Sig_transdc_resp-reg_receiver"/>
</dbReference>
<evidence type="ECO:0000256" key="5">
    <source>
        <dbReference type="ARBA" id="ARBA00022679"/>
    </source>
</evidence>
<evidence type="ECO:0000256" key="3">
    <source>
        <dbReference type="ARBA" id="ARBA00012438"/>
    </source>
</evidence>
<dbReference type="InterPro" id="IPR036097">
    <property type="entry name" value="HisK_dim/P_sf"/>
</dbReference>
<evidence type="ECO:0000256" key="4">
    <source>
        <dbReference type="ARBA" id="ARBA00022553"/>
    </source>
</evidence>
<accession>A0ABU9MW11</accession>
<comment type="subcellular location">
    <subcellularLocation>
        <location evidence="2">Membrane</location>
    </subcellularLocation>
</comment>
<comment type="catalytic activity">
    <reaction evidence="1">
        <text>ATP + protein L-histidine = ADP + protein N-phospho-L-histidine.</text>
        <dbReference type="EC" id="2.7.13.3"/>
    </reaction>
</comment>
<dbReference type="SUPFAM" id="SSF52172">
    <property type="entry name" value="CheY-like"/>
    <property type="match status" value="1"/>
</dbReference>
<evidence type="ECO:0000256" key="8">
    <source>
        <dbReference type="PROSITE-ProRule" id="PRU00169"/>
    </source>
</evidence>
<evidence type="ECO:0000259" key="13">
    <source>
        <dbReference type="PROSITE" id="PS50885"/>
    </source>
</evidence>
<dbReference type="RefSeq" id="WP_342678110.1">
    <property type="nucleotide sequence ID" value="NZ_JBCGCU010000007.1"/>
</dbReference>
<dbReference type="CDD" id="cd16922">
    <property type="entry name" value="HATPase_EvgS-ArcB-TorS-like"/>
    <property type="match status" value="1"/>
</dbReference>
<evidence type="ECO:0000256" key="1">
    <source>
        <dbReference type="ARBA" id="ARBA00000085"/>
    </source>
</evidence>
<dbReference type="PROSITE" id="PS50110">
    <property type="entry name" value="RESPONSE_REGULATORY"/>
    <property type="match status" value="1"/>
</dbReference>
<keyword evidence="15" id="KW-1185">Reference proteome</keyword>
<protein>
    <recommendedName>
        <fullName evidence="3">histidine kinase</fullName>
        <ecNumber evidence="3">2.7.13.3</ecNumber>
    </recommendedName>
</protein>
<feature type="domain" description="Histidine kinase" evidence="11">
    <location>
        <begin position="334"/>
        <end position="554"/>
    </location>
</feature>
<dbReference type="CDD" id="cd17546">
    <property type="entry name" value="REC_hyHK_CKI1_RcsC-like"/>
    <property type="match status" value="1"/>
</dbReference>
<feature type="domain" description="HAMP" evidence="13">
    <location>
        <begin position="260"/>
        <end position="312"/>
    </location>
</feature>
<keyword evidence="14" id="KW-0547">Nucleotide-binding</keyword>
<dbReference type="PANTHER" id="PTHR45339">
    <property type="entry name" value="HYBRID SIGNAL TRANSDUCTION HISTIDINE KINASE J"/>
    <property type="match status" value="1"/>
</dbReference>
<evidence type="ECO:0000313" key="15">
    <source>
        <dbReference type="Proteomes" id="UP001447008"/>
    </source>
</evidence>
<feature type="transmembrane region" description="Helical" evidence="10">
    <location>
        <begin position="237"/>
        <end position="259"/>
    </location>
</feature>
<dbReference type="PROSITE" id="PS50885">
    <property type="entry name" value="HAMP"/>
    <property type="match status" value="1"/>
</dbReference>
<dbReference type="InterPro" id="IPR003661">
    <property type="entry name" value="HisK_dim/P_dom"/>
</dbReference>
<keyword evidence="5" id="KW-0808">Transferase</keyword>
<keyword evidence="10" id="KW-0472">Membrane</keyword>
<keyword evidence="10" id="KW-0812">Transmembrane</keyword>
<dbReference type="InterPro" id="IPR036890">
    <property type="entry name" value="HATPase_C_sf"/>
</dbReference>
<evidence type="ECO:0000256" key="6">
    <source>
        <dbReference type="ARBA" id="ARBA00022777"/>
    </source>
</evidence>
<evidence type="ECO:0000313" key="14">
    <source>
        <dbReference type="EMBL" id="MEM0515462.1"/>
    </source>
</evidence>
<dbReference type="InterPro" id="IPR003660">
    <property type="entry name" value="HAMP_dom"/>
</dbReference>
<feature type="coiled-coil region" evidence="9">
    <location>
        <begin position="297"/>
        <end position="324"/>
    </location>
</feature>
<keyword evidence="4 8" id="KW-0597">Phosphoprotein</keyword>
<dbReference type="SMART" id="SM00448">
    <property type="entry name" value="REC"/>
    <property type="match status" value="1"/>
</dbReference>
<dbReference type="Gene3D" id="1.10.287.130">
    <property type="match status" value="1"/>
</dbReference>
<dbReference type="Proteomes" id="UP001447008">
    <property type="component" value="Unassembled WGS sequence"/>
</dbReference>
<dbReference type="SMART" id="SM00388">
    <property type="entry name" value="HisKA"/>
    <property type="match status" value="1"/>
</dbReference>
<evidence type="ECO:0000256" key="9">
    <source>
        <dbReference type="SAM" id="Coils"/>
    </source>
</evidence>
<comment type="caution">
    <text evidence="14">The sequence shown here is derived from an EMBL/GenBank/DDBJ whole genome shotgun (WGS) entry which is preliminary data.</text>
</comment>
<dbReference type="Gene3D" id="6.10.340.10">
    <property type="match status" value="1"/>
</dbReference>
<dbReference type="PANTHER" id="PTHR45339:SF1">
    <property type="entry name" value="HYBRID SIGNAL TRANSDUCTION HISTIDINE KINASE J"/>
    <property type="match status" value="1"/>
</dbReference>
<dbReference type="InterPro" id="IPR003594">
    <property type="entry name" value="HATPase_dom"/>
</dbReference>
<gene>
    <name evidence="14" type="ORF">WCN91_08555</name>
</gene>
<evidence type="ECO:0000256" key="7">
    <source>
        <dbReference type="ARBA" id="ARBA00023012"/>
    </source>
</evidence>
<dbReference type="EMBL" id="JBCGCU010000007">
    <property type="protein sequence ID" value="MEM0515462.1"/>
    <property type="molecule type" value="Genomic_DNA"/>
</dbReference>
<dbReference type="PRINTS" id="PR00344">
    <property type="entry name" value="BCTRLSENSOR"/>
</dbReference>
<keyword evidence="9" id="KW-0175">Coiled coil</keyword>
<reference evidence="14 15" key="1">
    <citation type="submission" date="2024-03" db="EMBL/GenBank/DDBJ databases">
        <title>Pseudoalteromonas qingdaonensis sp. nov., isolated from the intestines of marine benthic organisms.</title>
        <authorList>
            <person name="Lin X."/>
            <person name="Fang S."/>
            <person name="Hu X."/>
        </authorList>
    </citation>
    <scope>NUCLEOTIDE SEQUENCE [LARGE SCALE GENOMIC DNA]</scope>
    <source>
        <strain evidence="14 15">YIC-827</strain>
    </source>
</reference>
<evidence type="ECO:0000256" key="2">
    <source>
        <dbReference type="ARBA" id="ARBA00004370"/>
    </source>
</evidence>
<dbReference type="PROSITE" id="PS50109">
    <property type="entry name" value="HIS_KIN"/>
    <property type="match status" value="1"/>
</dbReference>
<keyword evidence="6" id="KW-0418">Kinase</keyword>
<dbReference type="SUPFAM" id="SSF55874">
    <property type="entry name" value="ATPase domain of HSP90 chaperone/DNA topoisomerase II/histidine kinase"/>
    <property type="match status" value="1"/>
</dbReference>
<keyword evidence="7" id="KW-0902">Two-component regulatory system</keyword>
<dbReference type="Gene3D" id="3.40.50.2300">
    <property type="match status" value="1"/>
</dbReference>
<dbReference type="SMART" id="SM00387">
    <property type="entry name" value="HATPase_c"/>
    <property type="match status" value="1"/>
</dbReference>
<dbReference type="Pfam" id="PF02518">
    <property type="entry name" value="HATPase_c"/>
    <property type="match status" value="1"/>
</dbReference>
<proteinExistence type="predicted"/>
<dbReference type="SUPFAM" id="SSF47384">
    <property type="entry name" value="Homodimeric domain of signal transducing histidine kinase"/>
    <property type="match status" value="1"/>
</dbReference>
<keyword evidence="10" id="KW-1133">Transmembrane helix</keyword>
<sequence length="712" mass="78481">MAQAQQTLNWRANNDALALRQQLFKTAIDNERLANSKAIAELPIRILYSQFALTQLQEYVTQNSNIHAAMVIDKAGFTVEGFPLKALNMDIATTAPLVQQSMMQSGSSYFVIEYDDLNDSQAQPLAYLAIATPLNLERGSLSTPYQTTGILLTLQPISSLLGSLAQIEQVEQLEQNNTYRMMLAHNELAELGKLSSRAQLTAQSDIVAVLHKGKSSPLSLLLSEPHELHLSALRRSLAFVAILILSLSILALLLARWLVRRFNQPLTDIALLSQDYAQGQYESQVHPFRYHEFENISTNLQSMAKTIEAQIASLKEKKLRAQASERAKSLFLANMSHELRTPLNGIFGFVQLLQSTQLESQQAQYTQQIQLSTKMLLTVINDILDFSKIEANKVAIESRPCELVQLVKDANAFFAPSCAQKGISCTLVLPEQGQVYALCDEMRLRQVLSNLVSNAVKFTSQGGIEIGLRVSETQSNYQCGFYVKDTGVGIAKEQRAQLFQPFVQAQASTTREFGGTGLGLSICKRLLELMGGTISLTSELGVGSTFSISLEVERTAPITKVDPDKTSPAQQRFDGFRALVAEDNPINQRVISMFLEKLGVTVHLVENGEQAIAAEAEQDFDLILMDIQMPVMDGLSASRAICAQNPHHAPIIAVSANAMSQDIDKALAAGMQDHLAKPIEYQALLALLHKWLASKAAQPRVCLFLRFTLCSI</sequence>
<dbReference type="InterPro" id="IPR005467">
    <property type="entry name" value="His_kinase_dom"/>
</dbReference>
<name>A0ABU9MW11_9GAMM</name>
<feature type="modified residue" description="4-aspartylphosphate" evidence="8">
    <location>
        <position position="626"/>
    </location>
</feature>
<dbReference type="Pfam" id="PF00072">
    <property type="entry name" value="Response_reg"/>
    <property type="match status" value="1"/>
</dbReference>
<dbReference type="Pfam" id="PF00512">
    <property type="entry name" value="HisKA"/>
    <property type="match status" value="1"/>
</dbReference>
<organism evidence="14 15">
    <name type="scientific">Pseudoalteromonas qingdaonensis</name>
    <dbReference type="NCBI Taxonomy" id="3131913"/>
    <lineage>
        <taxon>Bacteria</taxon>
        <taxon>Pseudomonadati</taxon>
        <taxon>Pseudomonadota</taxon>
        <taxon>Gammaproteobacteria</taxon>
        <taxon>Alteromonadales</taxon>
        <taxon>Pseudoalteromonadaceae</taxon>
        <taxon>Pseudoalteromonas</taxon>
    </lineage>
</organism>
<evidence type="ECO:0000256" key="10">
    <source>
        <dbReference type="SAM" id="Phobius"/>
    </source>
</evidence>
<evidence type="ECO:0000259" key="11">
    <source>
        <dbReference type="PROSITE" id="PS50109"/>
    </source>
</evidence>
<dbReference type="CDD" id="cd00082">
    <property type="entry name" value="HisKA"/>
    <property type="match status" value="1"/>
</dbReference>
<feature type="domain" description="Response regulatory" evidence="12">
    <location>
        <begin position="577"/>
        <end position="692"/>
    </location>
</feature>
<keyword evidence="14" id="KW-0067">ATP-binding</keyword>
<dbReference type="InterPro" id="IPR004358">
    <property type="entry name" value="Sig_transdc_His_kin-like_C"/>
</dbReference>
<evidence type="ECO:0000259" key="12">
    <source>
        <dbReference type="PROSITE" id="PS50110"/>
    </source>
</evidence>
<dbReference type="EC" id="2.7.13.3" evidence="3"/>
<dbReference type="Gene3D" id="3.30.565.10">
    <property type="entry name" value="Histidine kinase-like ATPase, C-terminal domain"/>
    <property type="match status" value="1"/>
</dbReference>
<dbReference type="InterPro" id="IPR011006">
    <property type="entry name" value="CheY-like_superfamily"/>
</dbReference>
<dbReference type="GO" id="GO:0005524">
    <property type="term" value="F:ATP binding"/>
    <property type="evidence" value="ECO:0007669"/>
    <property type="project" value="UniProtKB-KW"/>
</dbReference>